<reference evidence="1 2" key="1">
    <citation type="submission" date="2018-03" db="EMBL/GenBank/DDBJ databases">
        <title>Genomic Encyclopedia of Archaeal and Bacterial Type Strains, Phase II (KMG-II): from individual species to whole genera.</title>
        <authorList>
            <person name="Goeker M."/>
        </authorList>
    </citation>
    <scope>NUCLEOTIDE SEQUENCE [LARGE SCALE GENOMIC DNA]</scope>
    <source>
        <strain evidence="1 2">DSM 44720</strain>
    </source>
</reference>
<protein>
    <submittedName>
        <fullName evidence="1">Uncharacterized protein</fullName>
    </submittedName>
</protein>
<gene>
    <name evidence="1" type="ORF">CLV43_112114</name>
</gene>
<dbReference type="Proteomes" id="UP000239494">
    <property type="component" value="Unassembled WGS sequence"/>
</dbReference>
<dbReference type="RefSeq" id="WP_106192693.1">
    <property type="nucleotide sequence ID" value="NZ_PVTF01000012.1"/>
</dbReference>
<evidence type="ECO:0000313" key="1">
    <source>
        <dbReference type="EMBL" id="PRY36189.1"/>
    </source>
</evidence>
<sequence>MNDTWVRLGVGWSSPDGTVALSWVLWQPGYVPAPWPTDELKRAFTYYACEGLRGGGRGIVARATITALLEPVDVRSPDEVHQLLCEHLFDDDLTIDDLPWHTHAYNRAKAVAPWPQRLVAWRTTTESVGPHVLPELTRFPRTGWLRSDRIAV</sequence>
<evidence type="ECO:0000313" key="2">
    <source>
        <dbReference type="Proteomes" id="UP000239494"/>
    </source>
</evidence>
<dbReference type="AlphaFoldDB" id="A0A2T0SS02"/>
<comment type="caution">
    <text evidence="1">The sequence shown here is derived from an EMBL/GenBank/DDBJ whole genome shotgun (WGS) entry which is preliminary data.</text>
</comment>
<dbReference type="EMBL" id="PVTF01000012">
    <property type="protein sequence ID" value="PRY36189.1"/>
    <property type="molecule type" value="Genomic_DNA"/>
</dbReference>
<organism evidence="1 2">
    <name type="scientific">Umezawaea tangerina</name>
    <dbReference type="NCBI Taxonomy" id="84725"/>
    <lineage>
        <taxon>Bacteria</taxon>
        <taxon>Bacillati</taxon>
        <taxon>Actinomycetota</taxon>
        <taxon>Actinomycetes</taxon>
        <taxon>Pseudonocardiales</taxon>
        <taxon>Pseudonocardiaceae</taxon>
        <taxon>Umezawaea</taxon>
    </lineage>
</organism>
<proteinExistence type="predicted"/>
<keyword evidence="2" id="KW-1185">Reference proteome</keyword>
<accession>A0A2T0SS02</accession>
<dbReference type="OrthoDB" id="3699690at2"/>
<name>A0A2T0SS02_9PSEU</name>